<dbReference type="GO" id="GO:0004803">
    <property type="term" value="F:transposase activity"/>
    <property type="evidence" value="ECO:0007669"/>
    <property type="project" value="InterPro"/>
</dbReference>
<dbReference type="PANTHER" id="PTHR34631">
    <property type="match status" value="1"/>
</dbReference>
<feature type="domain" description="Transposase IS4-like" evidence="1">
    <location>
        <begin position="119"/>
        <end position="295"/>
    </location>
</feature>
<protein>
    <recommendedName>
        <fullName evidence="1">Transposase IS4-like domain-containing protein</fullName>
    </recommendedName>
</protein>
<accession>A0A6J4K8D7</accession>
<evidence type="ECO:0000313" key="2">
    <source>
        <dbReference type="EMBL" id="CAA9298120.1"/>
    </source>
</evidence>
<dbReference type="AlphaFoldDB" id="A0A6J4K8D7"/>
<dbReference type="GO" id="GO:0003677">
    <property type="term" value="F:DNA binding"/>
    <property type="evidence" value="ECO:0007669"/>
    <property type="project" value="InterPro"/>
</dbReference>
<dbReference type="PANTHER" id="PTHR34631:SF3">
    <property type="entry name" value="ISSOD12 TRANSPOSASE TNPA_ISSOD12"/>
    <property type="match status" value="1"/>
</dbReference>
<name>A0A6J4K8D7_9CHLR</name>
<reference evidence="2" key="1">
    <citation type="submission" date="2020-02" db="EMBL/GenBank/DDBJ databases">
        <authorList>
            <person name="Meier V. D."/>
        </authorList>
    </citation>
    <scope>NUCLEOTIDE SEQUENCE</scope>
    <source>
        <strain evidence="2">AVDCRST_MAG93</strain>
    </source>
</reference>
<proteinExistence type="predicted"/>
<dbReference type="Pfam" id="PF01609">
    <property type="entry name" value="DDE_Tnp_1"/>
    <property type="match status" value="1"/>
</dbReference>
<sequence length="323" mass="36146">MIHDRSSTWTTYNAAQMEEKRRFVALLADLCKTVPQPPQTGRGRPRLPLSDMLFASVYKVYVGFSSRRFTTDLHEAYAEGLIDSKPHFNSVSNYLSNSLLTETLKGLVTTSSLPLKAVETEFAVDSSGFSTSRFVRWYSKKHGRVTDNREWVKVHLMCGNSTKVVTGVEVSGWTAHDTNYFVPSVERTAAHFDLERVSGDKAYLSKKNVQAVADAGATPYVPFKSNSLPPAEDSAWARMYHLFMFNREEFLRHYHGRSSAESVFSMVKAKFGDSIRSKSDTGQVNEALCKILCHNVCVPIHATHALGVEASFTPNNVAYLPTR</sequence>
<dbReference type="InterPro" id="IPR002559">
    <property type="entry name" value="Transposase_11"/>
</dbReference>
<evidence type="ECO:0000259" key="1">
    <source>
        <dbReference type="Pfam" id="PF01609"/>
    </source>
</evidence>
<dbReference type="EMBL" id="CADCTR010001483">
    <property type="protein sequence ID" value="CAA9298120.1"/>
    <property type="molecule type" value="Genomic_DNA"/>
</dbReference>
<dbReference type="GO" id="GO:0006313">
    <property type="term" value="P:DNA transposition"/>
    <property type="evidence" value="ECO:0007669"/>
    <property type="project" value="InterPro"/>
</dbReference>
<gene>
    <name evidence="2" type="ORF">AVDCRST_MAG93-4408</name>
</gene>
<dbReference type="InterPro" id="IPR053172">
    <property type="entry name" value="Tn903_transposase"/>
</dbReference>
<organism evidence="2">
    <name type="scientific">uncultured Chloroflexia bacterium</name>
    <dbReference type="NCBI Taxonomy" id="1672391"/>
    <lineage>
        <taxon>Bacteria</taxon>
        <taxon>Bacillati</taxon>
        <taxon>Chloroflexota</taxon>
        <taxon>Chloroflexia</taxon>
        <taxon>environmental samples</taxon>
    </lineage>
</organism>